<protein>
    <submittedName>
        <fullName evidence="6">OmpA family protein</fullName>
    </submittedName>
</protein>
<evidence type="ECO:0000313" key="6">
    <source>
        <dbReference type="EMBL" id="MCF0040083.1"/>
    </source>
</evidence>
<proteinExistence type="predicted"/>
<dbReference type="PANTHER" id="PTHR30329:SF21">
    <property type="entry name" value="LIPOPROTEIN YIAD-RELATED"/>
    <property type="match status" value="1"/>
</dbReference>
<dbReference type="Gene3D" id="3.30.1330.60">
    <property type="entry name" value="OmpA-like domain"/>
    <property type="match status" value="1"/>
</dbReference>
<dbReference type="CDD" id="cd07185">
    <property type="entry name" value="OmpA_C-like"/>
    <property type="match status" value="1"/>
</dbReference>
<name>A0A9X1T8Z9_9BACT</name>
<dbReference type="RefSeq" id="WP_234612520.1">
    <property type="nucleotide sequence ID" value="NZ_CP098806.1"/>
</dbReference>
<dbReference type="EMBL" id="JAJTTA010000002">
    <property type="protein sequence ID" value="MCF0040083.1"/>
    <property type="molecule type" value="Genomic_DNA"/>
</dbReference>
<evidence type="ECO:0000256" key="4">
    <source>
        <dbReference type="PROSITE-ProRule" id="PRU00473"/>
    </source>
</evidence>
<dbReference type="PANTHER" id="PTHR30329">
    <property type="entry name" value="STATOR ELEMENT OF FLAGELLAR MOTOR COMPLEX"/>
    <property type="match status" value="1"/>
</dbReference>
<organism evidence="6 7">
    <name type="scientific">Dyadobacter fanqingshengii</name>
    <dbReference type="NCBI Taxonomy" id="2906443"/>
    <lineage>
        <taxon>Bacteria</taxon>
        <taxon>Pseudomonadati</taxon>
        <taxon>Bacteroidota</taxon>
        <taxon>Cytophagia</taxon>
        <taxon>Cytophagales</taxon>
        <taxon>Spirosomataceae</taxon>
        <taxon>Dyadobacter</taxon>
    </lineage>
</organism>
<evidence type="ECO:0000313" key="7">
    <source>
        <dbReference type="Proteomes" id="UP001139700"/>
    </source>
</evidence>
<dbReference type="InterPro" id="IPR006665">
    <property type="entry name" value="OmpA-like"/>
</dbReference>
<comment type="subcellular location">
    <subcellularLocation>
        <location evidence="1">Cell outer membrane</location>
    </subcellularLocation>
</comment>
<comment type="caution">
    <text evidence="6">The sequence shown here is derived from an EMBL/GenBank/DDBJ whole genome shotgun (WGS) entry which is preliminary data.</text>
</comment>
<keyword evidence="3" id="KW-0998">Cell outer membrane</keyword>
<keyword evidence="7" id="KW-1185">Reference proteome</keyword>
<dbReference type="GO" id="GO:0009279">
    <property type="term" value="C:cell outer membrane"/>
    <property type="evidence" value="ECO:0007669"/>
    <property type="project" value="UniProtKB-SubCell"/>
</dbReference>
<dbReference type="InterPro" id="IPR050330">
    <property type="entry name" value="Bact_OuterMem_StrucFunc"/>
</dbReference>
<feature type="domain" description="OmpA-like" evidence="5">
    <location>
        <begin position="210"/>
        <end position="327"/>
    </location>
</feature>
<dbReference type="InterPro" id="IPR036737">
    <property type="entry name" value="OmpA-like_sf"/>
</dbReference>
<accession>A0A9X1T8Z9</accession>
<dbReference type="Pfam" id="PF00691">
    <property type="entry name" value="OmpA"/>
    <property type="match status" value="1"/>
</dbReference>
<dbReference type="Proteomes" id="UP001139700">
    <property type="component" value="Unassembled WGS sequence"/>
</dbReference>
<dbReference type="SUPFAM" id="SSF103088">
    <property type="entry name" value="OmpA-like"/>
    <property type="match status" value="1"/>
</dbReference>
<sequence>MLTALILSLLSLAPDSIRVTGNCYNVADQTSLKCNMTLVFSTTELKISADKSEKFAVQILDSTRYLIFESAGFETRTIGVNRIRSDHDNAAFAIKVPMLKNCMDPAIKEDEILFPKSQLFINVDAPDSVDLSVVLMDESKRNIPESRPIISSVENRFIAADYMLPGPYSLKIGLFEVGGKAVANEISREAVVLNGGFNFLSLKYETVETRGDIAILKPKTLYFDQSSYALRKDSKVLLDSVCAVLVRRHNLTARVTGHTDNVGRANLNLILSEYRARVVLTYMNNHGVRPGQIHISWKGSNAPVAMNNTEENKSRNRRVEIHLAQQAAIVDPEH</sequence>
<dbReference type="InterPro" id="IPR006664">
    <property type="entry name" value="OMP_bac"/>
</dbReference>
<evidence type="ECO:0000259" key="5">
    <source>
        <dbReference type="PROSITE" id="PS51123"/>
    </source>
</evidence>
<reference evidence="6" key="1">
    <citation type="submission" date="2021-12" db="EMBL/GenBank/DDBJ databases">
        <title>Novel species in genus Dyadobacter.</title>
        <authorList>
            <person name="Ma C."/>
        </authorList>
    </citation>
    <scope>NUCLEOTIDE SEQUENCE</scope>
    <source>
        <strain evidence="6">CY399</strain>
    </source>
</reference>
<keyword evidence="2 4" id="KW-0472">Membrane</keyword>
<evidence type="ECO:0000256" key="2">
    <source>
        <dbReference type="ARBA" id="ARBA00023136"/>
    </source>
</evidence>
<dbReference type="PRINTS" id="PR01021">
    <property type="entry name" value="OMPADOMAIN"/>
</dbReference>
<dbReference type="AlphaFoldDB" id="A0A9X1T8Z9"/>
<gene>
    <name evidence="6" type="ORF">LXM24_08300</name>
</gene>
<evidence type="ECO:0000256" key="3">
    <source>
        <dbReference type="ARBA" id="ARBA00023237"/>
    </source>
</evidence>
<evidence type="ECO:0000256" key="1">
    <source>
        <dbReference type="ARBA" id="ARBA00004442"/>
    </source>
</evidence>
<dbReference type="PROSITE" id="PS51123">
    <property type="entry name" value="OMPA_2"/>
    <property type="match status" value="1"/>
</dbReference>